<dbReference type="SMART" id="SM00850">
    <property type="entry name" value="LytTR"/>
    <property type="match status" value="1"/>
</dbReference>
<protein>
    <recommendedName>
        <fullName evidence="1">HTH LytTR-type domain-containing protein</fullName>
    </recommendedName>
</protein>
<evidence type="ECO:0000313" key="3">
    <source>
        <dbReference type="Proteomes" id="UP000260655"/>
    </source>
</evidence>
<dbReference type="AlphaFoldDB" id="A0A3E4GTM2"/>
<name>A0A3E4GTM2_9FIRM</name>
<sequence length="255" mass="29982">MVTSDLKFCVYNFRTKESPKMRIAIYDNSLYINKQLVYLLKKYEEIKKICFSINSFHGNEVILSNKPNTDIAFLCVCDSVKTEIIRKFCLENSESKIIIVANIPDYRYAFQFHAFDFIPLPIREQNIFHTLDDALYYIANSSAENTFSLRTDTGILNVKPSQIHYFEHNSRKVIISTDQGEYLGNYTLKELSSKFRPYFFDSPHKSYLVNLNHIRYIKGFDIYLDSGTILPLAQKKAVYFKSLFQQFQEKRLEII</sequence>
<dbReference type="InterPro" id="IPR046947">
    <property type="entry name" value="LytR-like"/>
</dbReference>
<evidence type="ECO:0000259" key="1">
    <source>
        <dbReference type="PROSITE" id="PS50930"/>
    </source>
</evidence>
<organism evidence="2 3">
    <name type="scientific">Coprococcus comes</name>
    <dbReference type="NCBI Taxonomy" id="410072"/>
    <lineage>
        <taxon>Bacteria</taxon>
        <taxon>Bacillati</taxon>
        <taxon>Bacillota</taxon>
        <taxon>Clostridia</taxon>
        <taxon>Lachnospirales</taxon>
        <taxon>Lachnospiraceae</taxon>
        <taxon>Coprococcus</taxon>
    </lineage>
</organism>
<gene>
    <name evidence="2" type="ORF">DXD67_00450</name>
</gene>
<dbReference type="Proteomes" id="UP000260655">
    <property type="component" value="Unassembled WGS sequence"/>
</dbReference>
<dbReference type="Gene3D" id="2.40.50.1020">
    <property type="entry name" value="LytTr DNA-binding domain"/>
    <property type="match status" value="1"/>
</dbReference>
<evidence type="ECO:0000313" key="2">
    <source>
        <dbReference type="EMBL" id="RGJ26281.1"/>
    </source>
</evidence>
<dbReference type="GO" id="GO:0000156">
    <property type="term" value="F:phosphorelay response regulator activity"/>
    <property type="evidence" value="ECO:0007669"/>
    <property type="project" value="InterPro"/>
</dbReference>
<dbReference type="Pfam" id="PF04397">
    <property type="entry name" value="LytTR"/>
    <property type="match status" value="1"/>
</dbReference>
<dbReference type="EMBL" id="QSOV01000001">
    <property type="protein sequence ID" value="RGJ26281.1"/>
    <property type="molecule type" value="Genomic_DNA"/>
</dbReference>
<reference evidence="2 3" key="1">
    <citation type="submission" date="2018-08" db="EMBL/GenBank/DDBJ databases">
        <title>A genome reference for cultivated species of the human gut microbiota.</title>
        <authorList>
            <person name="Zou Y."/>
            <person name="Xue W."/>
            <person name="Luo G."/>
        </authorList>
    </citation>
    <scope>NUCLEOTIDE SEQUENCE [LARGE SCALE GENOMIC DNA]</scope>
    <source>
        <strain evidence="2 3">TM07-19</strain>
    </source>
</reference>
<dbReference type="GO" id="GO:0003677">
    <property type="term" value="F:DNA binding"/>
    <property type="evidence" value="ECO:0007669"/>
    <property type="project" value="InterPro"/>
</dbReference>
<feature type="domain" description="HTH LytTR-type" evidence="1">
    <location>
        <begin position="147"/>
        <end position="246"/>
    </location>
</feature>
<accession>A0A3E4GTM2</accession>
<dbReference type="PANTHER" id="PTHR37299">
    <property type="entry name" value="TRANSCRIPTIONAL REGULATOR-RELATED"/>
    <property type="match status" value="1"/>
</dbReference>
<dbReference type="PANTHER" id="PTHR37299:SF1">
    <property type="entry name" value="STAGE 0 SPORULATION PROTEIN A HOMOLOG"/>
    <property type="match status" value="1"/>
</dbReference>
<proteinExistence type="predicted"/>
<dbReference type="PROSITE" id="PS50930">
    <property type="entry name" value="HTH_LYTTR"/>
    <property type="match status" value="1"/>
</dbReference>
<comment type="caution">
    <text evidence="2">The sequence shown here is derived from an EMBL/GenBank/DDBJ whole genome shotgun (WGS) entry which is preliminary data.</text>
</comment>
<dbReference type="InterPro" id="IPR007492">
    <property type="entry name" value="LytTR_DNA-bd_dom"/>
</dbReference>